<keyword evidence="5" id="KW-0762">Sugar transport</keyword>
<evidence type="ECO:0000256" key="3">
    <source>
        <dbReference type="ARBA" id="ARBA00022840"/>
    </source>
</evidence>
<evidence type="ECO:0000313" key="5">
    <source>
        <dbReference type="EMBL" id="SHO65526.1"/>
    </source>
</evidence>
<keyword evidence="2" id="KW-0547">Nucleotide-binding</keyword>
<dbReference type="PANTHER" id="PTHR43790">
    <property type="entry name" value="CARBOHYDRATE TRANSPORT ATP-BINDING PROTEIN MG119-RELATED"/>
    <property type="match status" value="1"/>
</dbReference>
<keyword evidence="5" id="KW-0813">Transport</keyword>
<dbReference type="CDD" id="cd03215">
    <property type="entry name" value="ABC_Carb_Monos_II"/>
    <property type="match status" value="1"/>
</dbReference>
<dbReference type="InterPro" id="IPR017871">
    <property type="entry name" value="ABC_transporter-like_CS"/>
</dbReference>
<dbReference type="PANTHER" id="PTHR43790:SF4">
    <property type="entry name" value="GUANOSINE IMPORT ATP-BINDING PROTEIN NUPO"/>
    <property type="match status" value="1"/>
</dbReference>
<evidence type="ECO:0000256" key="1">
    <source>
        <dbReference type="ARBA" id="ARBA00005417"/>
    </source>
</evidence>
<dbReference type="SMART" id="SM00382">
    <property type="entry name" value="AAA"/>
    <property type="match status" value="1"/>
</dbReference>
<dbReference type="RefSeq" id="WP_073628540.1">
    <property type="nucleotide sequence ID" value="NZ_FRXO01000004.1"/>
</dbReference>
<proteinExistence type="inferred from homology"/>
<dbReference type="AlphaFoldDB" id="A0A1M7ZLH0"/>
<dbReference type="InterPro" id="IPR027417">
    <property type="entry name" value="P-loop_NTPase"/>
</dbReference>
<dbReference type="GO" id="GO:0016887">
    <property type="term" value="F:ATP hydrolysis activity"/>
    <property type="evidence" value="ECO:0007669"/>
    <property type="project" value="InterPro"/>
</dbReference>
<organism evidence="5 6">
    <name type="scientific">Pseudoxanthobacter soli DSM 19599</name>
    <dbReference type="NCBI Taxonomy" id="1123029"/>
    <lineage>
        <taxon>Bacteria</taxon>
        <taxon>Pseudomonadati</taxon>
        <taxon>Pseudomonadota</taxon>
        <taxon>Alphaproteobacteria</taxon>
        <taxon>Hyphomicrobiales</taxon>
        <taxon>Segnochrobactraceae</taxon>
        <taxon>Pseudoxanthobacter</taxon>
    </lineage>
</organism>
<dbReference type="PROSITE" id="PS00211">
    <property type="entry name" value="ABC_TRANSPORTER_1"/>
    <property type="match status" value="1"/>
</dbReference>
<dbReference type="EMBL" id="FRXO01000004">
    <property type="protein sequence ID" value="SHO65526.1"/>
    <property type="molecule type" value="Genomic_DNA"/>
</dbReference>
<evidence type="ECO:0000256" key="2">
    <source>
        <dbReference type="ARBA" id="ARBA00022741"/>
    </source>
</evidence>
<evidence type="ECO:0000313" key="6">
    <source>
        <dbReference type="Proteomes" id="UP000186406"/>
    </source>
</evidence>
<evidence type="ECO:0000259" key="4">
    <source>
        <dbReference type="PROSITE" id="PS50893"/>
    </source>
</evidence>
<name>A0A1M7ZLH0_9HYPH</name>
<comment type="similarity">
    <text evidence="1">Belongs to the ABC transporter superfamily.</text>
</comment>
<dbReference type="STRING" id="1123029.SAMN02745172_02171"/>
<dbReference type="Pfam" id="PF00005">
    <property type="entry name" value="ABC_tran"/>
    <property type="match status" value="2"/>
</dbReference>
<keyword evidence="3 5" id="KW-0067">ATP-binding</keyword>
<dbReference type="Gene3D" id="3.40.50.300">
    <property type="entry name" value="P-loop containing nucleotide triphosphate hydrolases"/>
    <property type="match status" value="2"/>
</dbReference>
<gene>
    <name evidence="5" type="ORF">SAMN02745172_02171</name>
</gene>
<sequence>MTDAALVSLEGITRRFPGVTALDGLDLALMPGEVHVVLGENGAGKSTLVAILSGLQQPDAGAIRIAGKPARLASPRRALALGIGTVFQHSMLVPSLTVAENVALGGRWWAAPDRAGLRRRIAALAAELGIAVDPDAVAGTLSLGERQQAEILRALMRGGRVVVLDEATAMLTPRGAADLGALMRRLVAQGFAVLFITHKLAEAEAWGDRITVLCRGRKTGEIAPARLATLDRAAVAREALRLMFGEAATEEATPPPRRAAPATASPVLDIASLAVDDPAMPVTDITVAIAGGEILGVAGIDGNGQRQLAEALAGQRPAAAGRIRLDGRPLDALSVDDRRALGLRYVTDDRLGEGIVSTMAVSDNLVVKDIGRPPFWRRGLERRAEIDRHARALVAAFDVRTPGIDTPAGRLSGGNIQKVILARELDGVARAVIFAKPTNGLDVVNARAVRRRIREAADRGTAVLLFSTDLDELLELSDRIAVMSRGRLIAIVANDGAARVRVADLVSGVAA</sequence>
<dbReference type="SUPFAM" id="SSF52540">
    <property type="entry name" value="P-loop containing nucleoside triphosphate hydrolases"/>
    <property type="match status" value="2"/>
</dbReference>
<dbReference type="InterPro" id="IPR003593">
    <property type="entry name" value="AAA+_ATPase"/>
</dbReference>
<accession>A0A1M7ZLH0</accession>
<reference evidence="5 6" key="1">
    <citation type="submission" date="2016-12" db="EMBL/GenBank/DDBJ databases">
        <authorList>
            <person name="Song W.-J."/>
            <person name="Kurnit D.M."/>
        </authorList>
    </citation>
    <scope>NUCLEOTIDE SEQUENCE [LARGE SCALE GENOMIC DNA]</scope>
    <source>
        <strain evidence="5 6">DSM 19599</strain>
    </source>
</reference>
<protein>
    <submittedName>
        <fullName evidence="5">Simple sugar transport system ATP-binding protein</fullName>
    </submittedName>
</protein>
<feature type="domain" description="ABC transporter" evidence="4">
    <location>
        <begin position="7"/>
        <end position="240"/>
    </location>
</feature>
<feature type="domain" description="ABC transporter" evidence="4">
    <location>
        <begin position="265"/>
        <end position="510"/>
    </location>
</feature>
<dbReference type="InterPro" id="IPR050107">
    <property type="entry name" value="ABC_carbohydrate_import_ATPase"/>
</dbReference>
<dbReference type="Proteomes" id="UP000186406">
    <property type="component" value="Unassembled WGS sequence"/>
</dbReference>
<dbReference type="CDD" id="cd03216">
    <property type="entry name" value="ABC_Carb_Monos_I"/>
    <property type="match status" value="1"/>
</dbReference>
<dbReference type="InterPro" id="IPR003439">
    <property type="entry name" value="ABC_transporter-like_ATP-bd"/>
</dbReference>
<dbReference type="PROSITE" id="PS50893">
    <property type="entry name" value="ABC_TRANSPORTER_2"/>
    <property type="match status" value="2"/>
</dbReference>
<keyword evidence="6" id="KW-1185">Reference proteome</keyword>
<dbReference type="GO" id="GO:0005524">
    <property type="term" value="F:ATP binding"/>
    <property type="evidence" value="ECO:0007669"/>
    <property type="project" value="UniProtKB-KW"/>
</dbReference>